<protein>
    <recommendedName>
        <fullName evidence="6">ABC-2 type transporter transmembrane domain-containing protein</fullName>
    </recommendedName>
</protein>
<name>V7I7N6_9CLOT</name>
<dbReference type="RefSeq" id="WP_023388508.1">
    <property type="nucleotide sequence ID" value="NZ_AXUN02000167.1"/>
</dbReference>
<comment type="subcellular location">
    <subcellularLocation>
        <location evidence="1">Membrane</location>
        <topology evidence="1">Multi-pass membrane protein</topology>
    </subcellularLocation>
</comment>
<evidence type="ECO:0000256" key="1">
    <source>
        <dbReference type="ARBA" id="ARBA00004141"/>
    </source>
</evidence>
<keyword evidence="4 5" id="KW-0472">Membrane</keyword>
<dbReference type="Proteomes" id="UP000017747">
    <property type="component" value="Unassembled WGS sequence"/>
</dbReference>
<evidence type="ECO:0000256" key="2">
    <source>
        <dbReference type="ARBA" id="ARBA00022692"/>
    </source>
</evidence>
<sequence length="389" mass="42713">MQVFKLCLKIIRKNLPLMGLYIGIFLFISILISSSNTQRDEKITAFTASKTAVAFMAEEDTPLVRGLKDELAKVGNFIEIDDTEDAIKDALFFRSVYYVIRIPEGFTDGFMSGKPSVLETTIVPGTIAAVYLDMAVDQYLNTARLYADTLPGITGEEMASKVKEDLSGTADVEISIPEGSTNGENWSIYYFNYMAYSLLSVLILGISSIMLVLKDKDIMKRNFSSPLKRDSITSQMFLATVLFTVAAWLILAAACFILNFKRNLNINFLMFLLNSFIFALASTGISFLIASLIKGRNAIAAVSNVVTMGSCFLGGVFVPQEFLGPAVLQVARLMPTYWYVRANTAIGSISRFDLRNSSDILISMAIVAAFGIAAFIASILLGRRKSLTA</sequence>
<dbReference type="InterPro" id="IPR052902">
    <property type="entry name" value="ABC-2_transporter"/>
</dbReference>
<dbReference type="InterPro" id="IPR013525">
    <property type="entry name" value="ABC2_TM"/>
</dbReference>
<feature type="transmembrane region" description="Helical" evidence="5">
    <location>
        <begin position="266"/>
        <end position="290"/>
    </location>
</feature>
<evidence type="ECO:0000313" key="7">
    <source>
        <dbReference type="EMBL" id="ETA81032.1"/>
    </source>
</evidence>
<comment type="caution">
    <text evidence="7">The sequence shown here is derived from an EMBL/GenBank/DDBJ whole genome shotgun (WGS) entry which is preliminary data.</text>
</comment>
<gene>
    <name evidence="7" type="ORF">T472_0208705</name>
</gene>
<feature type="transmembrane region" description="Helical" evidence="5">
    <location>
        <begin position="234"/>
        <end position="260"/>
    </location>
</feature>
<dbReference type="EMBL" id="AXUN02000167">
    <property type="protein sequence ID" value="ETA81032.1"/>
    <property type="molecule type" value="Genomic_DNA"/>
</dbReference>
<dbReference type="GO" id="GO:0016020">
    <property type="term" value="C:membrane"/>
    <property type="evidence" value="ECO:0007669"/>
    <property type="project" value="UniProtKB-SubCell"/>
</dbReference>
<dbReference type="GO" id="GO:0140359">
    <property type="term" value="F:ABC-type transporter activity"/>
    <property type="evidence" value="ECO:0007669"/>
    <property type="project" value="InterPro"/>
</dbReference>
<reference evidence="7 8" key="1">
    <citation type="journal article" date="2014" name="Genome Announc.">
        <title>Genome Sequence of Youngiibacter fragilis, the Type Strain of the Genus Youngiibacter.</title>
        <authorList>
            <person name="Wawrik C.B."/>
            <person name="Callaghan A.V."/>
            <person name="Stamps B.W."/>
            <person name="Wawrik B."/>
        </authorList>
    </citation>
    <scope>NUCLEOTIDE SEQUENCE [LARGE SCALE GENOMIC DNA]</scope>
    <source>
        <strain evidence="7 8">232.1</strain>
    </source>
</reference>
<dbReference type="PANTHER" id="PTHR43027:SF1">
    <property type="entry name" value="DOXORUBICIN RESISTANCE ABC TRANSPORTER PERMEASE PROTEIN DRRC-RELATED"/>
    <property type="match status" value="1"/>
</dbReference>
<evidence type="ECO:0000256" key="4">
    <source>
        <dbReference type="ARBA" id="ARBA00023136"/>
    </source>
</evidence>
<keyword evidence="8" id="KW-1185">Reference proteome</keyword>
<dbReference type="OrthoDB" id="9774039at2"/>
<dbReference type="Pfam" id="PF12698">
    <property type="entry name" value="ABC2_membrane_3"/>
    <property type="match status" value="1"/>
</dbReference>
<evidence type="ECO:0000259" key="6">
    <source>
        <dbReference type="Pfam" id="PF12698"/>
    </source>
</evidence>
<keyword evidence="3 5" id="KW-1133">Transmembrane helix</keyword>
<proteinExistence type="predicted"/>
<feature type="domain" description="ABC-2 type transporter transmembrane" evidence="6">
    <location>
        <begin position="24"/>
        <end position="380"/>
    </location>
</feature>
<feature type="transmembrane region" description="Helical" evidence="5">
    <location>
        <begin position="193"/>
        <end position="213"/>
    </location>
</feature>
<dbReference type="PANTHER" id="PTHR43027">
    <property type="entry name" value="DOXORUBICIN RESISTANCE ABC TRANSPORTER PERMEASE PROTEIN DRRC-RELATED"/>
    <property type="match status" value="1"/>
</dbReference>
<accession>V7I7N6</accession>
<dbReference type="eggNOG" id="COG0842">
    <property type="taxonomic scope" value="Bacteria"/>
</dbReference>
<evidence type="ECO:0000313" key="8">
    <source>
        <dbReference type="Proteomes" id="UP000017747"/>
    </source>
</evidence>
<keyword evidence="2 5" id="KW-0812">Transmembrane</keyword>
<feature type="transmembrane region" description="Helical" evidence="5">
    <location>
        <begin position="15"/>
        <end position="32"/>
    </location>
</feature>
<dbReference type="STRING" id="994573.T472_0208705"/>
<organism evidence="7 8">
    <name type="scientific">Youngiibacter fragilis 232.1</name>
    <dbReference type="NCBI Taxonomy" id="994573"/>
    <lineage>
        <taxon>Bacteria</taxon>
        <taxon>Bacillati</taxon>
        <taxon>Bacillota</taxon>
        <taxon>Clostridia</taxon>
        <taxon>Eubacteriales</taxon>
        <taxon>Clostridiaceae</taxon>
        <taxon>Youngiibacter</taxon>
    </lineage>
</organism>
<evidence type="ECO:0000256" key="3">
    <source>
        <dbReference type="ARBA" id="ARBA00022989"/>
    </source>
</evidence>
<evidence type="ECO:0000256" key="5">
    <source>
        <dbReference type="SAM" id="Phobius"/>
    </source>
</evidence>
<dbReference type="Gene3D" id="3.40.1710.10">
    <property type="entry name" value="abc type-2 transporter like domain"/>
    <property type="match status" value="1"/>
</dbReference>
<feature type="transmembrane region" description="Helical" evidence="5">
    <location>
        <begin position="360"/>
        <end position="381"/>
    </location>
</feature>
<dbReference type="AlphaFoldDB" id="V7I7N6"/>